<evidence type="ECO:0000259" key="2">
    <source>
        <dbReference type="Pfam" id="PF03407"/>
    </source>
</evidence>
<keyword evidence="1" id="KW-1133">Transmembrane helix</keyword>
<dbReference type="InterPro" id="IPR005069">
    <property type="entry name" value="Nucl-diP-sugar_transferase"/>
</dbReference>
<sequence>MSAFLQQQCQHSCINNPSSDPFSNASPISPPSSNSQRSISVFSRTGIIVLLSLMVILGVFAPWSGMSQSMFSSLRKVSSVSKRRDYSMAEAASFVTKNGTIIVCAVSQPYLPFLNNWLISITRQKHQEKVLVIAEDYATLYKGFFNFTSRRPLHLLQILELGYSVMYNDVGMVWFADPFCYVEGNHDVYFSDDMAAVFMKKWTEELQAQPWSKAKKANDQPAFNRALNKTAGLVDLYLLPQTEFPTGGLYFKNQTWVQQRANRGKARYNS</sequence>
<protein>
    <recommendedName>
        <fullName evidence="2">Nucleotide-diphospho-sugar transferase domain-containing protein</fullName>
    </recommendedName>
</protein>
<evidence type="ECO:0000313" key="4">
    <source>
        <dbReference type="Proteomes" id="UP000828251"/>
    </source>
</evidence>
<keyword evidence="4" id="KW-1185">Reference proteome</keyword>
<dbReference type="GO" id="GO:0010306">
    <property type="term" value="P:rhamnogalacturonan II biosynthetic process"/>
    <property type="evidence" value="ECO:0007669"/>
    <property type="project" value="TreeGrafter"/>
</dbReference>
<dbReference type="AlphaFoldDB" id="A0A9D3VFG3"/>
<name>A0A9D3VFG3_9ROSI</name>
<keyword evidence="1" id="KW-0812">Transmembrane</keyword>
<dbReference type="GO" id="GO:0005794">
    <property type="term" value="C:Golgi apparatus"/>
    <property type="evidence" value="ECO:0007669"/>
    <property type="project" value="TreeGrafter"/>
</dbReference>
<dbReference type="EMBL" id="JAIQCV010000007">
    <property type="protein sequence ID" value="KAH1080989.1"/>
    <property type="molecule type" value="Genomic_DNA"/>
</dbReference>
<reference evidence="3 4" key="1">
    <citation type="journal article" date="2021" name="Plant Biotechnol. J.">
        <title>Multi-omics assisted identification of the key and species-specific regulatory components of drought-tolerant mechanisms in Gossypium stocksii.</title>
        <authorList>
            <person name="Yu D."/>
            <person name="Ke L."/>
            <person name="Zhang D."/>
            <person name="Wu Y."/>
            <person name="Sun Y."/>
            <person name="Mei J."/>
            <person name="Sun J."/>
            <person name="Sun Y."/>
        </authorList>
    </citation>
    <scope>NUCLEOTIDE SEQUENCE [LARGE SCALE GENOMIC DNA]</scope>
    <source>
        <strain evidence="4">cv. E1</strain>
        <tissue evidence="3">Leaf</tissue>
    </source>
</reference>
<feature type="domain" description="Nucleotide-diphospho-sugar transferase" evidence="2">
    <location>
        <begin position="134"/>
        <end position="194"/>
    </location>
</feature>
<dbReference type="GO" id="GO:0035252">
    <property type="term" value="F:UDP-xylosyltransferase activity"/>
    <property type="evidence" value="ECO:0007669"/>
    <property type="project" value="TreeGrafter"/>
</dbReference>
<proteinExistence type="predicted"/>
<evidence type="ECO:0000313" key="3">
    <source>
        <dbReference type="EMBL" id="KAH1080989.1"/>
    </source>
</evidence>
<dbReference type="InterPro" id="IPR052636">
    <property type="entry name" value="UDP-D-xylose:L-fucose_XylT"/>
</dbReference>
<dbReference type="Pfam" id="PF03407">
    <property type="entry name" value="Nucleotid_trans"/>
    <property type="match status" value="1"/>
</dbReference>
<dbReference type="OrthoDB" id="1009067at2759"/>
<gene>
    <name evidence="3" type="ORF">J1N35_020750</name>
</gene>
<feature type="transmembrane region" description="Helical" evidence="1">
    <location>
        <begin position="41"/>
        <end position="63"/>
    </location>
</feature>
<keyword evidence="1" id="KW-0472">Membrane</keyword>
<dbReference type="Proteomes" id="UP000828251">
    <property type="component" value="Unassembled WGS sequence"/>
</dbReference>
<comment type="caution">
    <text evidence="3">The sequence shown here is derived from an EMBL/GenBank/DDBJ whole genome shotgun (WGS) entry which is preliminary data.</text>
</comment>
<accession>A0A9D3VFG3</accession>
<dbReference type="PANTHER" id="PTHR47032:SF1">
    <property type="entry name" value="UDP-D-XYLOSE:L-FUCOSE ALPHA-1,3-D-XYLOSYLTRANSFERASE-RELATED"/>
    <property type="match status" value="1"/>
</dbReference>
<organism evidence="3 4">
    <name type="scientific">Gossypium stocksii</name>
    <dbReference type="NCBI Taxonomy" id="47602"/>
    <lineage>
        <taxon>Eukaryota</taxon>
        <taxon>Viridiplantae</taxon>
        <taxon>Streptophyta</taxon>
        <taxon>Embryophyta</taxon>
        <taxon>Tracheophyta</taxon>
        <taxon>Spermatophyta</taxon>
        <taxon>Magnoliopsida</taxon>
        <taxon>eudicotyledons</taxon>
        <taxon>Gunneridae</taxon>
        <taxon>Pentapetalae</taxon>
        <taxon>rosids</taxon>
        <taxon>malvids</taxon>
        <taxon>Malvales</taxon>
        <taxon>Malvaceae</taxon>
        <taxon>Malvoideae</taxon>
        <taxon>Gossypium</taxon>
    </lineage>
</organism>
<evidence type="ECO:0000256" key="1">
    <source>
        <dbReference type="SAM" id="Phobius"/>
    </source>
</evidence>
<dbReference type="PANTHER" id="PTHR47032">
    <property type="entry name" value="UDP-D-XYLOSE:L-FUCOSE ALPHA-1,3-D-XYLOSYLTRANSFERASE-RELATED"/>
    <property type="match status" value="1"/>
</dbReference>